<organism evidence="1">
    <name type="scientific">marine metagenome</name>
    <dbReference type="NCBI Taxonomy" id="408172"/>
    <lineage>
        <taxon>unclassified sequences</taxon>
        <taxon>metagenomes</taxon>
        <taxon>ecological metagenomes</taxon>
    </lineage>
</organism>
<dbReference type="EMBL" id="UINC01035480">
    <property type="protein sequence ID" value="SVB27952.1"/>
    <property type="molecule type" value="Genomic_DNA"/>
</dbReference>
<sequence length="71" mass="7458">MSTPINEAITPVVIKAVEDDITAIDTDAMVNSANTAMILGGSRSVASRINGLTEGRLESILADDEVYPKPV</sequence>
<dbReference type="AlphaFoldDB" id="A0A382CQ58"/>
<dbReference type="SUPFAM" id="SSF52949">
    <property type="entry name" value="Macro domain-like"/>
    <property type="match status" value="1"/>
</dbReference>
<evidence type="ECO:0000313" key="1">
    <source>
        <dbReference type="EMBL" id="SVB27952.1"/>
    </source>
</evidence>
<name>A0A382CQ58_9ZZZZ</name>
<proteinExistence type="predicted"/>
<dbReference type="InterPro" id="IPR043472">
    <property type="entry name" value="Macro_dom-like"/>
</dbReference>
<protein>
    <recommendedName>
        <fullName evidence="2">Macro domain-containing protein</fullName>
    </recommendedName>
</protein>
<dbReference type="Gene3D" id="3.40.220.10">
    <property type="entry name" value="Leucine Aminopeptidase, subunit E, domain 1"/>
    <property type="match status" value="1"/>
</dbReference>
<reference evidence="1" key="1">
    <citation type="submission" date="2018-05" db="EMBL/GenBank/DDBJ databases">
        <authorList>
            <person name="Lanie J.A."/>
            <person name="Ng W.-L."/>
            <person name="Kazmierczak K.M."/>
            <person name="Andrzejewski T.M."/>
            <person name="Davidsen T.M."/>
            <person name="Wayne K.J."/>
            <person name="Tettelin H."/>
            <person name="Glass J.I."/>
            <person name="Rusch D."/>
            <person name="Podicherti R."/>
            <person name="Tsui H.-C.T."/>
            <person name="Winkler M.E."/>
        </authorList>
    </citation>
    <scope>NUCLEOTIDE SEQUENCE</scope>
</reference>
<evidence type="ECO:0008006" key="2">
    <source>
        <dbReference type="Google" id="ProtNLM"/>
    </source>
</evidence>
<accession>A0A382CQ58</accession>
<feature type="non-terminal residue" evidence="1">
    <location>
        <position position="71"/>
    </location>
</feature>
<gene>
    <name evidence="1" type="ORF">METZ01_LOCUS180806</name>
</gene>